<evidence type="ECO:0000259" key="2">
    <source>
        <dbReference type="Pfam" id="PF02582"/>
    </source>
</evidence>
<dbReference type="PANTHER" id="PTHR16255">
    <property type="entry name" value="REQUIRED FOR MEIOTIC NUCLEAR DIVISION PROTEIN 1 HOMOLOG"/>
    <property type="match status" value="1"/>
</dbReference>
<proteinExistence type="inferred from homology"/>
<comment type="similarity">
    <text evidence="1">Belongs to the RMD1/sif2 family.</text>
</comment>
<evidence type="ECO:0000256" key="1">
    <source>
        <dbReference type="ARBA" id="ARBA00008306"/>
    </source>
</evidence>
<evidence type="ECO:0000313" key="4">
    <source>
        <dbReference type="Proteomes" id="UP000663879"/>
    </source>
</evidence>
<dbReference type="GO" id="GO:0070131">
    <property type="term" value="P:positive regulation of mitochondrial translation"/>
    <property type="evidence" value="ECO:0007669"/>
    <property type="project" value="TreeGrafter"/>
</dbReference>
<dbReference type="InterPro" id="IPR003734">
    <property type="entry name" value="DUF155"/>
</dbReference>
<dbReference type="OrthoDB" id="242766at2759"/>
<comment type="caution">
    <text evidence="3">The sequence shown here is derived from an EMBL/GenBank/DDBJ whole genome shotgun (WGS) entry which is preliminary data.</text>
</comment>
<organism evidence="3 4">
    <name type="scientific">Brachionus calyciflorus</name>
    <dbReference type="NCBI Taxonomy" id="104777"/>
    <lineage>
        <taxon>Eukaryota</taxon>
        <taxon>Metazoa</taxon>
        <taxon>Spiralia</taxon>
        <taxon>Gnathifera</taxon>
        <taxon>Rotifera</taxon>
        <taxon>Eurotatoria</taxon>
        <taxon>Monogononta</taxon>
        <taxon>Pseudotrocha</taxon>
        <taxon>Ploima</taxon>
        <taxon>Brachionidae</taxon>
        <taxon>Brachionus</taxon>
    </lineage>
</organism>
<protein>
    <recommendedName>
        <fullName evidence="2">DUF155 domain-containing protein</fullName>
    </recommendedName>
</protein>
<dbReference type="Pfam" id="PF02582">
    <property type="entry name" value="DUF155"/>
    <property type="match status" value="1"/>
</dbReference>
<accession>A0A813MFB3</accession>
<gene>
    <name evidence="3" type="ORF">OXX778_LOCUS1810</name>
</gene>
<evidence type="ECO:0000313" key="3">
    <source>
        <dbReference type="EMBL" id="CAF0717393.1"/>
    </source>
</evidence>
<dbReference type="GO" id="GO:0005739">
    <property type="term" value="C:mitochondrion"/>
    <property type="evidence" value="ECO:0007669"/>
    <property type="project" value="UniProtKB-ARBA"/>
</dbReference>
<dbReference type="AlphaFoldDB" id="A0A813MFB3"/>
<dbReference type="EMBL" id="CAJNOC010000126">
    <property type="protein sequence ID" value="CAF0717393.1"/>
    <property type="molecule type" value="Genomic_DNA"/>
</dbReference>
<sequence length="446" mass="51637">MVGVITAIAAPITIPALMFAIPAMVRAGGSESATALKPNIKYLSIKMIKIITKPFQNAIFLLNTQNLVKPIPTKLNSYIHISSKCLTSSTSTSFLSKQRPNKKKTKKISLLSPIPSFKVKAYATADYYDLDNLKESILNSKAYECVDIPNTDEAENFLCIKPKYQEINEIEPRHIFFFEDGSVVFWNLSNEEQHTILEMIEKHEENAYPIDTVEEESEVMNYSRIKFLFENSDEIKNDGHKEEADTSPMIRFNEYFDPNSTRLKNNQIFFAENKDHILEKYSFSDAMALSVKLGVWEKTLDQFTEKIEYISDDLRRGKKLKLEGDEILKYLGELFTMRHVVNLHSNFLDTPDFYWDREKLEILYSQMYSHLSIAKRTRLFNERLNHCIDLMEILKQHLSDNKHTRLEWIIIGLITIEVMTALGVLDFVKNLSLASFDYLKSFGKNK</sequence>
<dbReference type="InterPro" id="IPR051624">
    <property type="entry name" value="RMD1/Sad1-interacting"/>
</dbReference>
<feature type="domain" description="DUF155" evidence="2">
    <location>
        <begin position="175"/>
        <end position="381"/>
    </location>
</feature>
<dbReference type="PANTHER" id="PTHR16255:SF1">
    <property type="entry name" value="REQUIRED FOR MEIOTIC NUCLEAR DIVISION PROTEIN 1 HOMOLOG"/>
    <property type="match status" value="1"/>
</dbReference>
<reference evidence="3" key="1">
    <citation type="submission" date="2021-02" db="EMBL/GenBank/DDBJ databases">
        <authorList>
            <person name="Nowell W R."/>
        </authorList>
    </citation>
    <scope>NUCLEOTIDE SEQUENCE</scope>
    <source>
        <strain evidence="3">Ploen Becks lab</strain>
    </source>
</reference>
<keyword evidence="4" id="KW-1185">Reference proteome</keyword>
<dbReference type="Proteomes" id="UP000663879">
    <property type="component" value="Unassembled WGS sequence"/>
</dbReference>
<name>A0A813MFB3_9BILA</name>